<dbReference type="InterPro" id="IPR050176">
    <property type="entry name" value="LTTR"/>
</dbReference>
<dbReference type="InterPro" id="IPR036390">
    <property type="entry name" value="WH_DNA-bd_sf"/>
</dbReference>
<reference evidence="7" key="1">
    <citation type="submission" date="2018-03" db="EMBL/GenBank/DDBJ databases">
        <title>Genomic analysis of the strain SH-1 isolated from shrimp intestine.</title>
        <authorList>
            <person name="Kim Y.-S."/>
            <person name="Kim S.-E."/>
            <person name="Kim K.-H."/>
        </authorList>
    </citation>
    <scope>NUCLEOTIDE SEQUENCE [LARGE SCALE GENOMIC DNA]</scope>
    <source>
        <strain evidence="7">SH-1</strain>
    </source>
</reference>
<feature type="domain" description="HTH lysR-type" evidence="5">
    <location>
        <begin position="5"/>
        <end position="62"/>
    </location>
</feature>
<dbReference type="PANTHER" id="PTHR30579:SF7">
    <property type="entry name" value="HTH-TYPE TRANSCRIPTIONAL REGULATOR LRHA-RELATED"/>
    <property type="match status" value="1"/>
</dbReference>
<gene>
    <name evidence="6" type="ORF">C6Y53_17715</name>
</gene>
<evidence type="ECO:0000259" key="5">
    <source>
        <dbReference type="PROSITE" id="PS50931"/>
    </source>
</evidence>
<dbReference type="Pfam" id="PF00126">
    <property type="entry name" value="HTH_1"/>
    <property type="match status" value="1"/>
</dbReference>
<dbReference type="EMBL" id="CP027665">
    <property type="protein sequence ID" value="AVO39352.1"/>
    <property type="molecule type" value="Genomic_DNA"/>
</dbReference>
<dbReference type="Gene3D" id="3.40.190.10">
    <property type="entry name" value="Periplasmic binding protein-like II"/>
    <property type="match status" value="2"/>
</dbReference>
<dbReference type="InterPro" id="IPR036388">
    <property type="entry name" value="WH-like_DNA-bd_sf"/>
</dbReference>
<dbReference type="PROSITE" id="PS50931">
    <property type="entry name" value="HTH_LYSR"/>
    <property type="match status" value="1"/>
</dbReference>
<dbReference type="InterPro" id="IPR000847">
    <property type="entry name" value="LysR_HTH_N"/>
</dbReference>
<dbReference type="GO" id="GO:0003700">
    <property type="term" value="F:DNA-binding transcription factor activity"/>
    <property type="evidence" value="ECO:0007669"/>
    <property type="project" value="InterPro"/>
</dbReference>
<evidence type="ECO:0000256" key="4">
    <source>
        <dbReference type="ARBA" id="ARBA00023163"/>
    </source>
</evidence>
<proteinExistence type="inferred from homology"/>
<protein>
    <submittedName>
        <fullName evidence="6">LysR family transcriptional regulator</fullName>
    </submittedName>
</protein>
<keyword evidence="2" id="KW-0805">Transcription regulation</keyword>
<evidence type="ECO:0000313" key="7">
    <source>
        <dbReference type="Proteomes" id="UP000237655"/>
    </source>
</evidence>
<dbReference type="KEGG" id="thas:C6Y53_17715"/>
<keyword evidence="4" id="KW-0804">Transcription</keyword>
<dbReference type="RefSeq" id="WP_106473657.1">
    <property type="nucleotide sequence ID" value="NZ_CP027665.1"/>
</dbReference>
<dbReference type="FunFam" id="1.10.10.10:FF:000001">
    <property type="entry name" value="LysR family transcriptional regulator"/>
    <property type="match status" value="1"/>
</dbReference>
<dbReference type="GO" id="GO:0003677">
    <property type="term" value="F:DNA binding"/>
    <property type="evidence" value="ECO:0007669"/>
    <property type="project" value="UniProtKB-KW"/>
</dbReference>
<dbReference type="PANTHER" id="PTHR30579">
    <property type="entry name" value="TRANSCRIPTIONAL REGULATOR"/>
    <property type="match status" value="1"/>
</dbReference>
<dbReference type="PRINTS" id="PR00039">
    <property type="entry name" value="HTHLYSR"/>
</dbReference>
<keyword evidence="3" id="KW-0238">DNA-binding</keyword>
<dbReference type="AlphaFoldDB" id="A0A2S0MU13"/>
<accession>A0A2S0MU13</accession>
<evidence type="ECO:0000313" key="6">
    <source>
        <dbReference type="EMBL" id="AVO39352.1"/>
    </source>
</evidence>
<keyword evidence="7" id="KW-1185">Reference proteome</keyword>
<evidence type="ECO:0000256" key="2">
    <source>
        <dbReference type="ARBA" id="ARBA00023015"/>
    </source>
</evidence>
<comment type="similarity">
    <text evidence="1">Belongs to the LysR transcriptional regulatory family.</text>
</comment>
<evidence type="ECO:0000256" key="1">
    <source>
        <dbReference type="ARBA" id="ARBA00009437"/>
    </source>
</evidence>
<dbReference type="Gene3D" id="1.10.10.10">
    <property type="entry name" value="Winged helix-like DNA-binding domain superfamily/Winged helix DNA-binding domain"/>
    <property type="match status" value="1"/>
</dbReference>
<name>A0A2S0MU13_9RHOB</name>
<sequence length="295" mass="31819">MIRNLDMTTLRSFVAVADSGGITRAAGFLHLTQSAVSMQIKRLEDLLGMDLLERSGRGISLTASGEQLLAYARRMVALNDEVMARLTDQAFEGEVSLGVPHDIVHPVVPQVLQRFNASFPRVKVNLVTSNTRELRAAFARGAHDLIVTTEAGAGDGAETIHEMPLRWVGARDGSAWRHRPLRLAFCRNCSFLPVARAALDDAGANWDMALDSDSDRTVEATISADLAVGVLLEGTQPSHQELIDHGGTLPDLPVQMINLYGGRGFGAPYVEELAGLIRQGFAGPRVLSRRMAAAG</sequence>
<organism evidence="6 7">
    <name type="scientific">Pukyongiella litopenaei</name>
    <dbReference type="NCBI Taxonomy" id="2605946"/>
    <lineage>
        <taxon>Bacteria</taxon>
        <taxon>Pseudomonadati</taxon>
        <taxon>Pseudomonadota</taxon>
        <taxon>Alphaproteobacteria</taxon>
        <taxon>Rhodobacterales</taxon>
        <taxon>Paracoccaceae</taxon>
        <taxon>Pukyongiella</taxon>
    </lineage>
</organism>
<dbReference type="Pfam" id="PF03466">
    <property type="entry name" value="LysR_substrate"/>
    <property type="match status" value="1"/>
</dbReference>
<evidence type="ECO:0000256" key="3">
    <source>
        <dbReference type="ARBA" id="ARBA00023125"/>
    </source>
</evidence>
<dbReference type="SUPFAM" id="SSF53850">
    <property type="entry name" value="Periplasmic binding protein-like II"/>
    <property type="match status" value="1"/>
</dbReference>
<dbReference type="Proteomes" id="UP000237655">
    <property type="component" value="Chromosome"/>
</dbReference>
<dbReference type="SUPFAM" id="SSF46785">
    <property type="entry name" value="Winged helix' DNA-binding domain"/>
    <property type="match status" value="1"/>
</dbReference>
<dbReference type="InterPro" id="IPR005119">
    <property type="entry name" value="LysR_subst-bd"/>
</dbReference>